<reference evidence="2 3" key="1">
    <citation type="submission" date="2020-08" db="EMBL/GenBank/DDBJ databases">
        <title>Sequencing the genomes of 1000 actinobacteria strains.</title>
        <authorList>
            <person name="Klenk H.-P."/>
        </authorList>
    </citation>
    <scope>NUCLEOTIDE SEQUENCE [LARGE SCALE GENOMIC DNA]</scope>
    <source>
        <strain evidence="2 3">DSM 44593</strain>
    </source>
</reference>
<gene>
    <name evidence="2" type="ORF">HNR25_002804</name>
</gene>
<dbReference type="Pfam" id="PF19054">
    <property type="entry name" value="DUF5753"/>
    <property type="match status" value="1"/>
</dbReference>
<name>A0A841EDB4_9ACTN</name>
<organism evidence="2 3">
    <name type="scientific">Streptomonospora salina</name>
    <dbReference type="NCBI Taxonomy" id="104205"/>
    <lineage>
        <taxon>Bacteria</taxon>
        <taxon>Bacillati</taxon>
        <taxon>Actinomycetota</taxon>
        <taxon>Actinomycetes</taxon>
        <taxon>Streptosporangiales</taxon>
        <taxon>Nocardiopsidaceae</taxon>
        <taxon>Streptomonospora</taxon>
    </lineage>
</organism>
<sequence>MQKQLEHLYKASQWDNVEILVVPHPTWNHPGLDGGFRLLKLPDAGTILYLETRATGGIFIDAATVDEHVSLLSDLRGAALPFEPSRALIERARGEFA</sequence>
<keyword evidence="3" id="KW-1185">Reference proteome</keyword>
<proteinExistence type="predicted"/>
<evidence type="ECO:0000313" key="2">
    <source>
        <dbReference type="EMBL" id="MBB5999053.1"/>
    </source>
</evidence>
<comment type="caution">
    <text evidence="2">The sequence shown here is derived from an EMBL/GenBank/DDBJ whole genome shotgun (WGS) entry which is preliminary data.</text>
</comment>
<dbReference type="EMBL" id="JACHLY010000001">
    <property type="protein sequence ID" value="MBB5999053.1"/>
    <property type="molecule type" value="Genomic_DNA"/>
</dbReference>
<dbReference type="Proteomes" id="UP000578077">
    <property type="component" value="Unassembled WGS sequence"/>
</dbReference>
<feature type="domain" description="DUF5753" evidence="1">
    <location>
        <begin position="1"/>
        <end position="91"/>
    </location>
</feature>
<accession>A0A841EDB4</accession>
<evidence type="ECO:0000313" key="3">
    <source>
        <dbReference type="Proteomes" id="UP000578077"/>
    </source>
</evidence>
<protein>
    <recommendedName>
        <fullName evidence="1">DUF5753 domain-containing protein</fullName>
    </recommendedName>
</protein>
<evidence type="ECO:0000259" key="1">
    <source>
        <dbReference type="Pfam" id="PF19054"/>
    </source>
</evidence>
<dbReference type="InterPro" id="IPR043917">
    <property type="entry name" value="DUF5753"/>
</dbReference>
<dbReference type="AlphaFoldDB" id="A0A841EDB4"/>